<dbReference type="Proteomes" id="UP000828941">
    <property type="component" value="Chromosome 2"/>
</dbReference>
<evidence type="ECO:0000313" key="2">
    <source>
        <dbReference type="Proteomes" id="UP000828941"/>
    </source>
</evidence>
<gene>
    <name evidence="1" type="ORF">L6164_002085</name>
</gene>
<proteinExistence type="predicted"/>
<protein>
    <submittedName>
        <fullName evidence="1">Uncharacterized protein</fullName>
    </submittedName>
</protein>
<keyword evidence="2" id="KW-1185">Reference proteome</keyword>
<evidence type="ECO:0000313" key="1">
    <source>
        <dbReference type="EMBL" id="KAI4353113.1"/>
    </source>
</evidence>
<comment type="caution">
    <text evidence="1">The sequence shown here is derived from an EMBL/GenBank/DDBJ whole genome shotgun (WGS) entry which is preliminary data.</text>
</comment>
<dbReference type="EMBL" id="CM039427">
    <property type="protein sequence ID" value="KAI4353113.1"/>
    <property type="molecule type" value="Genomic_DNA"/>
</dbReference>
<name>A0ACB9PXA1_BAUVA</name>
<reference evidence="1 2" key="1">
    <citation type="journal article" date="2022" name="DNA Res.">
        <title>Chromosomal-level genome assembly of the orchid tree Bauhinia variegata (Leguminosae; Cercidoideae) supports the allotetraploid origin hypothesis of Bauhinia.</title>
        <authorList>
            <person name="Zhong Y."/>
            <person name="Chen Y."/>
            <person name="Zheng D."/>
            <person name="Pang J."/>
            <person name="Liu Y."/>
            <person name="Luo S."/>
            <person name="Meng S."/>
            <person name="Qian L."/>
            <person name="Wei D."/>
            <person name="Dai S."/>
            <person name="Zhou R."/>
        </authorList>
    </citation>
    <scope>NUCLEOTIDE SEQUENCE [LARGE SCALE GENOMIC DNA]</scope>
    <source>
        <strain evidence="1">BV-YZ2020</strain>
    </source>
</reference>
<accession>A0ACB9PXA1</accession>
<organism evidence="1 2">
    <name type="scientific">Bauhinia variegata</name>
    <name type="common">Purple orchid tree</name>
    <name type="synonym">Phanera variegata</name>
    <dbReference type="NCBI Taxonomy" id="167791"/>
    <lineage>
        <taxon>Eukaryota</taxon>
        <taxon>Viridiplantae</taxon>
        <taxon>Streptophyta</taxon>
        <taxon>Embryophyta</taxon>
        <taxon>Tracheophyta</taxon>
        <taxon>Spermatophyta</taxon>
        <taxon>Magnoliopsida</taxon>
        <taxon>eudicotyledons</taxon>
        <taxon>Gunneridae</taxon>
        <taxon>Pentapetalae</taxon>
        <taxon>rosids</taxon>
        <taxon>fabids</taxon>
        <taxon>Fabales</taxon>
        <taxon>Fabaceae</taxon>
        <taxon>Cercidoideae</taxon>
        <taxon>Cercideae</taxon>
        <taxon>Bauhiniinae</taxon>
        <taxon>Bauhinia</taxon>
    </lineage>
</organism>
<sequence>MEGVNIITIAELLQRARPLSGTASLHLPSNRRVSHSSSSSKSNPSTKTPTPSSHSYPISRVLTVLKQPTIVVGTLTLPSSDKGASASQCSEINCLQFSDVLSTVCCDILEFDPYVIGKKIHVLSWNFIPLKPCRGFLEIIKWGILDSGGGFRIGLNCLKDPLDSFPLVPDSSTCEDSSRGHHRVYGVFESVGPISVVPCTVSEMGLKSIEGLALKNSSNLIGFLAHVLVCECRLCISKTLMTVTNLSSMENENSHSFTKLEIVYFCGAASSWHSVITKLIGNRIMLSGLKKKMVFITKKESRVMYVTWEKSVVHNFRFSKKWLPRLNADIKGKGECGSYTGIIKGVYMQGMAVELDCDVWLLLTGQLYTLPHGFRVGAIISVRNVHFVDPKFSWTKVLILGACAKTSITVESFSPLETVSHVVSQSKSLLEKFIQSLSFSSRLWVLLLVSSLRKKFDGISCEKQILGSKHVEGLAQMYASSQLPSSVSFQTQDSVFIGLCRHDANGCCGEMHCGFLKVVIPMSSFICHCAATFMRMLKSENVQKIMPFDNHLRLPSHEARFYGWSVKRIIPSEKVGIVLLGNLQIAPSTGQLQLVDSTGSIDVLIPDLPSSLFPNRIYEVMNYTIIVDGVADRVDHLSLLESEFLSCRTIFNCSQVARELNISIYVHFLWKNVKCRNFPCYPCISSKNDAERPEPGTYHLLRVSHKFPLLQKFSDESVISSKSSAFVEAILLPWVLFLPGQGRSFQSTNVSWRQTKETSEYCINGNNKEQASNKRLKLVKESTSSMSMDKFDNPIYELSACSNPFSISTENRKCIHLSSSDEISCLVSFGSVKTENAVSSAILRDTSLECTDANPKPTARKILLEFLSESFLKYQLLQIGGYYLMKHHRKNCFCTSKDSDCRGSFKVHVDPVKQFWSLSYASDEVLHYKSSSASAQYSFSSFIKGDLSKDQIEQLFLRSSVDPSGVPSDVCLYLPSSITAFFEDDMKQSEHVKSQPSALREVGANFSLRNVTAKSGPTVSSQSLCSNYLFPEGNLISLHGKVVDVHNVGLSFSNSCSNCAGLDAFQLKGSKGAKSSFCIHVLVDQHTVSIFGSVSKHAFPIGFGPGINATFHRILDVRGRKELLLLPVSFIVINSATVCDEPYCDKSSNICPTTDAYDASLYSIPSGFISELNQFPSHKHMQFRCRVIAVFILIFESKTTKFYAQSKRNIMGGPGFEIPLAGFVLDDGSSLCCCWADAERAATLLRLHEKLPRMAFQSSSRSLKSVVNDNASRATAYHLDKILKNYKRITVKNCGSVYDSPYQELAYLTSDGALRSYDQHLLMSIIVNACVGRVWNVSGTVMEADVVRRLEKEYHIEMDNNHTMQNIWAKEVSYVDMLSEAKNIMQQLLKR</sequence>